<accession>A0A8E2DP65</accession>
<keyword evidence="1" id="KW-0472">Membrane</keyword>
<keyword evidence="1" id="KW-1133">Transmembrane helix</keyword>
<dbReference type="EMBL" id="KV722358">
    <property type="protein sequence ID" value="OCH93199.1"/>
    <property type="molecule type" value="Genomic_DNA"/>
</dbReference>
<gene>
    <name evidence="2" type="ORF">OBBRIDRAFT_749994</name>
</gene>
<keyword evidence="1" id="KW-0812">Transmembrane</keyword>
<dbReference type="OrthoDB" id="2657661at2759"/>
<dbReference type="AlphaFoldDB" id="A0A8E2DP65"/>
<evidence type="ECO:0000313" key="2">
    <source>
        <dbReference type="EMBL" id="OCH93199.1"/>
    </source>
</evidence>
<protein>
    <submittedName>
        <fullName evidence="2">Uncharacterized protein</fullName>
    </submittedName>
</protein>
<proteinExistence type="predicted"/>
<reference evidence="2 3" key="1">
    <citation type="submission" date="2016-07" db="EMBL/GenBank/DDBJ databases">
        <title>Draft genome of the white-rot fungus Obba rivulosa 3A-2.</title>
        <authorList>
            <consortium name="DOE Joint Genome Institute"/>
            <person name="Miettinen O."/>
            <person name="Riley R."/>
            <person name="Acob R."/>
            <person name="Barry K."/>
            <person name="Cullen D."/>
            <person name="De Vries R."/>
            <person name="Hainaut M."/>
            <person name="Hatakka A."/>
            <person name="Henrissat B."/>
            <person name="Hilden K."/>
            <person name="Kuo R."/>
            <person name="Labutti K."/>
            <person name="Lipzen A."/>
            <person name="Makela M.R."/>
            <person name="Sandor L."/>
            <person name="Spatafora J.W."/>
            <person name="Grigoriev I.V."/>
            <person name="Hibbett D.S."/>
        </authorList>
    </citation>
    <scope>NUCLEOTIDE SEQUENCE [LARGE SCALE GENOMIC DNA]</scope>
    <source>
        <strain evidence="2 3">3A-2</strain>
    </source>
</reference>
<dbReference type="Proteomes" id="UP000250043">
    <property type="component" value="Unassembled WGS sequence"/>
</dbReference>
<feature type="transmembrane region" description="Helical" evidence="1">
    <location>
        <begin position="578"/>
        <end position="599"/>
    </location>
</feature>
<organism evidence="2 3">
    <name type="scientific">Obba rivulosa</name>
    <dbReference type="NCBI Taxonomy" id="1052685"/>
    <lineage>
        <taxon>Eukaryota</taxon>
        <taxon>Fungi</taxon>
        <taxon>Dikarya</taxon>
        <taxon>Basidiomycota</taxon>
        <taxon>Agaricomycotina</taxon>
        <taxon>Agaricomycetes</taxon>
        <taxon>Polyporales</taxon>
        <taxon>Gelatoporiaceae</taxon>
        <taxon>Obba</taxon>
    </lineage>
</organism>
<sequence length="606" mass="67253">MASPPISGGISLSSVRTALPNLNAATPSTSNSLLSAQAPSSLSAVPSSAHRVTTLQSPSNVQVSQQVDSHLCSPNMSYLAIPYCEGMASSSSLTLSSMSTLAPQSPLSPTTHGPDLGFFKKPILASEVMQMRYERPPVRSTKSDKLIIRPRTRKFTDDPLPAGWNPCTHPEGATYLFYQDREMYMFTRGDNTDPQYLNDLICHGRALYDDLRKNNIPHAPQTELFLTLSSTPGLQHTYIYYFVDHEERCTFWLDDVRAEQLYEGLQGIRRTADIKFAMEAEYWTHCEAFPHNRLISKTTVDELIGIILHASADTLTSDGSTSPFDNEELNKMLKLVEILQAKVDTQDTNSACVLARFMTYFSRGRFYNFYGHPDARLNCDQTIYEEQARRRPFALRVLSWLLFSAPDVHAEEFSKVWVDRLVHKVTWKQFISKLTEEWQDFTLFATVLLNANVAFLAVPGVSNSSSSGSNGDSSSSQSLAQTISSQSPAQIASYMSIIMSIGSILLGLLLVRQNRTKRREEVDGAIAFLTRATNSALGVESLAYIYSLPYALLMWSMVCFVLAVAFLVFQGTTVVTRILSGIASSLVAVLVTWSIMAAWNSSGRHG</sequence>
<feature type="transmembrane region" description="Helical" evidence="1">
    <location>
        <begin position="550"/>
        <end position="572"/>
    </location>
</feature>
<evidence type="ECO:0000256" key="1">
    <source>
        <dbReference type="SAM" id="Phobius"/>
    </source>
</evidence>
<evidence type="ECO:0000313" key="3">
    <source>
        <dbReference type="Proteomes" id="UP000250043"/>
    </source>
</evidence>
<keyword evidence="3" id="KW-1185">Reference proteome</keyword>
<feature type="transmembrane region" description="Helical" evidence="1">
    <location>
        <begin position="491"/>
        <end position="511"/>
    </location>
</feature>
<name>A0A8E2DP65_9APHY</name>